<dbReference type="Proteomes" id="UP000073604">
    <property type="component" value="Chromosome"/>
</dbReference>
<sequence length="122" mass="13952">MGRRAKLPDHVNIQIPKDIVELYEKPILEVLLTPKEAEIAEQIIAHIKENGRLWPSDWVLFCPNKSPAEKKNYYRTLKKLLALGILGRGKEGSFILSDEFTRKLTVMLEKTLALIGKTAREI</sequence>
<gene>
    <name evidence="1" type="ORF">A0127_05710</name>
</gene>
<organism evidence="1 2">
    <name type="scientific">Thermococcus peptonophilus</name>
    <dbReference type="NCBI Taxonomy" id="53952"/>
    <lineage>
        <taxon>Archaea</taxon>
        <taxon>Methanobacteriati</taxon>
        <taxon>Methanobacteriota</taxon>
        <taxon>Thermococci</taxon>
        <taxon>Thermococcales</taxon>
        <taxon>Thermococcaceae</taxon>
        <taxon>Thermococcus</taxon>
    </lineage>
</organism>
<accession>A0A142CV98</accession>
<dbReference type="GeneID" id="27140024"/>
<dbReference type="OrthoDB" id="89113at2157"/>
<dbReference type="KEGG" id="tpep:A0127_05710"/>
<evidence type="ECO:0000313" key="2">
    <source>
        <dbReference type="Proteomes" id="UP000073604"/>
    </source>
</evidence>
<dbReference type="AlphaFoldDB" id="A0A142CV98"/>
<reference evidence="2" key="1">
    <citation type="submission" date="2016-03" db="EMBL/GenBank/DDBJ databases">
        <authorList>
            <person name="Oger P.M."/>
        </authorList>
    </citation>
    <scope>NUCLEOTIDE SEQUENCE [LARGE SCALE GENOMIC DNA]</scope>
    <source>
        <strain evidence="2">OG-1</strain>
    </source>
</reference>
<name>A0A142CV98_9EURY</name>
<protein>
    <submittedName>
        <fullName evidence="1">Uncharacterized protein</fullName>
    </submittedName>
</protein>
<proteinExistence type="predicted"/>
<dbReference type="EMBL" id="CP014750">
    <property type="protein sequence ID" value="AMQ18700.1"/>
    <property type="molecule type" value="Genomic_DNA"/>
</dbReference>
<dbReference type="RefSeq" id="WP_062389082.1">
    <property type="nucleotide sequence ID" value="NZ_CP014750.1"/>
</dbReference>
<keyword evidence="2" id="KW-1185">Reference proteome</keyword>
<evidence type="ECO:0000313" key="1">
    <source>
        <dbReference type="EMBL" id="AMQ18700.1"/>
    </source>
</evidence>